<keyword evidence="4 7" id="KW-0472">Membrane</keyword>
<name>A0A2R2MQH4_LINAN</name>
<dbReference type="PANTHER" id="PTHR46641:SF2">
    <property type="entry name" value="FMRFAMIDE RECEPTOR"/>
    <property type="match status" value="1"/>
</dbReference>
<dbReference type="PANTHER" id="PTHR46641">
    <property type="entry name" value="FMRFAMIDE RECEPTOR-RELATED"/>
    <property type="match status" value="1"/>
</dbReference>
<dbReference type="PROSITE" id="PS50262">
    <property type="entry name" value="G_PROTEIN_RECEP_F1_2"/>
    <property type="match status" value="1"/>
</dbReference>
<keyword evidence="9" id="KW-1185">Reference proteome</keyword>
<feature type="compositionally biased region" description="Polar residues" evidence="6">
    <location>
        <begin position="357"/>
        <end position="378"/>
    </location>
</feature>
<dbReference type="GO" id="GO:0016020">
    <property type="term" value="C:membrane"/>
    <property type="evidence" value="ECO:0007669"/>
    <property type="project" value="UniProtKB-SubCell"/>
</dbReference>
<dbReference type="PROSITE" id="PS00237">
    <property type="entry name" value="G_PROTEIN_RECEP_F1_1"/>
    <property type="match status" value="1"/>
</dbReference>
<reference evidence="10" key="1">
    <citation type="submission" date="2025-08" db="UniProtKB">
        <authorList>
            <consortium name="RefSeq"/>
        </authorList>
    </citation>
    <scope>IDENTIFICATION</scope>
    <source>
        <tissue evidence="10">Gonads</tissue>
    </source>
</reference>
<feature type="compositionally biased region" description="Low complexity" evidence="6">
    <location>
        <begin position="341"/>
        <end position="351"/>
    </location>
</feature>
<keyword evidence="2 5" id="KW-0812">Transmembrane</keyword>
<dbReference type="STRING" id="7574.A0A2R2MQH4"/>
<keyword evidence="3 7" id="KW-1133">Transmembrane helix</keyword>
<feature type="transmembrane region" description="Helical" evidence="7">
    <location>
        <begin position="95"/>
        <end position="117"/>
    </location>
</feature>
<accession>A0A2R2MQH4</accession>
<dbReference type="CDD" id="cd14978">
    <property type="entry name" value="7tmA_FMRFamide_R-like"/>
    <property type="match status" value="1"/>
</dbReference>
<dbReference type="InterPro" id="IPR017452">
    <property type="entry name" value="GPCR_Rhodpsn_7TM"/>
</dbReference>
<dbReference type="Proteomes" id="UP000085678">
    <property type="component" value="Unplaced"/>
</dbReference>
<evidence type="ECO:0000313" key="10">
    <source>
        <dbReference type="RefSeq" id="XP_023932499.1"/>
    </source>
</evidence>
<dbReference type="PRINTS" id="PR00237">
    <property type="entry name" value="GPCRRHODOPSN"/>
</dbReference>
<dbReference type="GeneID" id="112042335"/>
<evidence type="ECO:0000256" key="5">
    <source>
        <dbReference type="RuleBase" id="RU000688"/>
    </source>
</evidence>
<dbReference type="InterPro" id="IPR052954">
    <property type="entry name" value="GPCR-Ligand_Int"/>
</dbReference>
<evidence type="ECO:0000256" key="2">
    <source>
        <dbReference type="ARBA" id="ARBA00022692"/>
    </source>
</evidence>
<dbReference type="KEGG" id="lak:112042335"/>
<dbReference type="OrthoDB" id="5864054at2759"/>
<evidence type="ECO:0000256" key="1">
    <source>
        <dbReference type="ARBA" id="ARBA00004370"/>
    </source>
</evidence>
<evidence type="ECO:0000256" key="4">
    <source>
        <dbReference type="ARBA" id="ARBA00023136"/>
    </source>
</evidence>
<evidence type="ECO:0000259" key="8">
    <source>
        <dbReference type="PROSITE" id="PS50262"/>
    </source>
</evidence>
<dbReference type="InterPro" id="IPR019427">
    <property type="entry name" value="7TM_GPCR_serpentine_rcpt_Srw"/>
</dbReference>
<evidence type="ECO:0000313" key="9">
    <source>
        <dbReference type="Proteomes" id="UP000085678"/>
    </source>
</evidence>
<keyword evidence="5" id="KW-0675">Receptor</keyword>
<keyword evidence="5" id="KW-0297">G-protein coupled receptor</keyword>
<proteinExistence type="inferred from homology"/>
<dbReference type="RefSeq" id="XP_023932499.1">
    <property type="nucleotide sequence ID" value="XM_024076731.1"/>
</dbReference>
<feature type="transmembrane region" description="Helical" evidence="7">
    <location>
        <begin position="288"/>
        <end position="308"/>
    </location>
</feature>
<feature type="domain" description="G-protein coupled receptors family 1 profile" evidence="8">
    <location>
        <begin position="27"/>
        <end position="301"/>
    </location>
</feature>
<evidence type="ECO:0000256" key="6">
    <source>
        <dbReference type="SAM" id="MobiDB-lite"/>
    </source>
</evidence>
<dbReference type="Pfam" id="PF10324">
    <property type="entry name" value="7TM_GPCR_Srw"/>
    <property type="match status" value="1"/>
</dbReference>
<feature type="transmembrane region" description="Helical" evidence="7">
    <location>
        <begin position="186"/>
        <end position="215"/>
    </location>
</feature>
<dbReference type="SUPFAM" id="SSF81321">
    <property type="entry name" value="Family A G protein-coupled receptor-like"/>
    <property type="match status" value="1"/>
</dbReference>
<comment type="subcellular location">
    <subcellularLocation>
        <location evidence="1">Membrane</location>
    </subcellularLocation>
</comment>
<sequence>MSKANKETMFYVNTLAGGSLSVFGILGNILVVTVLTLDKPVTSTSIMLRGLAISDTLFLVTTFLYKPMLGIYVHLGEAEFYAKYTYTCLIQYLRPIMYSLQHISTWIVVAVAVDRYFAVCRPLQNLSRRYANRIRPCLTLLAVYLGCFIFNIPRFFEYETTVIQYKNRTMCSPKENQSVRQNKFFIIFYCWILYFLIMYIIPIVTVTVINVKLILSLRQARKQRANLRGHAPHAEREENTTRLLIIVVLVFIGCQTPDFVLQVIYFINVINPLNIKSALGVFSKVTDTLLTFNAAVNFLIYCAIGTNFRKTLTDLLMCKIKTRKRKPHFLLKNKLSSKESTVSTTWPSSPTCHMPSSRKSSNNTSKDVSEVYVQNRSK</sequence>
<dbReference type="GO" id="GO:0008528">
    <property type="term" value="F:G protein-coupled peptide receptor activity"/>
    <property type="evidence" value="ECO:0007669"/>
    <property type="project" value="InterPro"/>
</dbReference>
<protein>
    <submittedName>
        <fullName evidence="10">G-protein coupled receptor daf-37-like</fullName>
    </submittedName>
</protein>
<feature type="transmembrane region" description="Helical" evidence="7">
    <location>
        <begin position="15"/>
        <end position="37"/>
    </location>
</feature>
<dbReference type="InParanoid" id="A0A2R2MQH4"/>
<comment type="similarity">
    <text evidence="5">Belongs to the G-protein coupled receptor 1 family.</text>
</comment>
<feature type="transmembrane region" description="Helical" evidence="7">
    <location>
        <begin position="138"/>
        <end position="156"/>
    </location>
</feature>
<dbReference type="Gene3D" id="1.20.1070.10">
    <property type="entry name" value="Rhodopsin 7-helix transmembrane proteins"/>
    <property type="match status" value="1"/>
</dbReference>
<evidence type="ECO:0000256" key="7">
    <source>
        <dbReference type="SAM" id="Phobius"/>
    </source>
</evidence>
<feature type="transmembrane region" description="Helical" evidence="7">
    <location>
        <begin position="243"/>
        <end position="268"/>
    </location>
</feature>
<keyword evidence="5" id="KW-0807">Transducer</keyword>
<gene>
    <name evidence="10" type="primary">LOC112042335</name>
</gene>
<dbReference type="InterPro" id="IPR000276">
    <property type="entry name" value="GPCR_Rhodpsn"/>
</dbReference>
<feature type="region of interest" description="Disordered" evidence="6">
    <location>
        <begin position="341"/>
        <end position="378"/>
    </location>
</feature>
<dbReference type="AlphaFoldDB" id="A0A2R2MQH4"/>
<organism evidence="9 10">
    <name type="scientific">Lingula anatina</name>
    <name type="common">Brachiopod</name>
    <name type="synonym">Lingula unguis</name>
    <dbReference type="NCBI Taxonomy" id="7574"/>
    <lineage>
        <taxon>Eukaryota</taxon>
        <taxon>Metazoa</taxon>
        <taxon>Spiralia</taxon>
        <taxon>Lophotrochozoa</taxon>
        <taxon>Brachiopoda</taxon>
        <taxon>Linguliformea</taxon>
        <taxon>Lingulata</taxon>
        <taxon>Lingulida</taxon>
        <taxon>Linguloidea</taxon>
        <taxon>Lingulidae</taxon>
        <taxon>Lingula</taxon>
    </lineage>
</organism>
<dbReference type="SMART" id="SM01381">
    <property type="entry name" value="7TM_GPCR_Srsx"/>
    <property type="match status" value="1"/>
</dbReference>
<evidence type="ECO:0000256" key="3">
    <source>
        <dbReference type="ARBA" id="ARBA00022989"/>
    </source>
</evidence>
<feature type="transmembrane region" description="Helical" evidence="7">
    <location>
        <begin position="57"/>
        <end position="75"/>
    </location>
</feature>